<accession>A0ABW0FGX8</accession>
<reference evidence="2" key="1">
    <citation type="journal article" date="2019" name="Int. J. Syst. Evol. Microbiol.">
        <title>The Global Catalogue of Microorganisms (GCM) 10K type strain sequencing project: providing services to taxonomists for standard genome sequencing and annotation.</title>
        <authorList>
            <consortium name="The Broad Institute Genomics Platform"/>
            <consortium name="The Broad Institute Genome Sequencing Center for Infectious Disease"/>
            <person name="Wu L."/>
            <person name="Ma J."/>
        </authorList>
    </citation>
    <scope>NUCLEOTIDE SEQUENCE [LARGE SCALE GENOMIC DNA]</scope>
    <source>
        <strain evidence="2">CGMCC 1.16455</strain>
    </source>
</reference>
<organism evidence="1 2">
    <name type="scientific">Brachybacterium tyrofermentans</name>
    <dbReference type="NCBI Taxonomy" id="47848"/>
    <lineage>
        <taxon>Bacteria</taxon>
        <taxon>Bacillati</taxon>
        <taxon>Actinomycetota</taxon>
        <taxon>Actinomycetes</taxon>
        <taxon>Micrococcales</taxon>
        <taxon>Dermabacteraceae</taxon>
        <taxon>Brachybacterium</taxon>
    </lineage>
</organism>
<keyword evidence="2" id="KW-1185">Reference proteome</keyword>
<gene>
    <name evidence="1" type="ORF">ACFPK8_10925</name>
</gene>
<proteinExistence type="predicted"/>
<dbReference type="EMBL" id="JBHSLN010000024">
    <property type="protein sequence ID" value="MFC5298023.1"/>
    <property type="molecule type" value="Genomic_DNA"/>
</dbReference>
<dbReference type="RefSeq" id="WP_193116881.1">
    <property type="nucleotide sequence ID" value="NZ_BAAAIR010000043.1"/>
</dbReference>
<comment type="caution">
    <text evidence="1">The sequence shown here is derived from an EMBL/GenBank/DDBJ whole genome shotgun (WGS) entry which is preliminary data.</text>
</comment>
<name>A0ABW0FGX8_9MICO</name>
<evidence type="ECO:0000313" key="2">
    <source>
        <dbReference type="Proteomes" id="UP001595937"/>
    </source>
</evidence>
<dbReference type="GeneID" id="303298051"/>
<sequence>MALSTAILRAVPGAFILNSGIGKLGMPAEMAASLQGMAAQGVPPLAKLSPEQFAKFLSYGEIAVGATLLLPFVPTKVAGLALAGFSGSMVSMYLRTPGMTEADGVRPSQDGTAVAKDSWLLAIAAALVLSQGKKAVKG</sequence>
<protein>
    <submittedName>
        <fullName evidence="1">DoxX family membrane protein</fullName>
    </submittedName>
</protein>
<dbReference type="Proteomes" id="UP001595937">
    <property type="component" value="Unassembled WGS sequence"/>
</dbReference>
<evidence type="ECO:0000313" key="1">
    <source>
        <dbReference type="EMBL" id="MFC5298023.1"/>
    </source>
</evidence>